<name>A0A084BC07_STACB</name>
<dbReference type="EMBL" id="KL647400">
    <property type="protein sequence ID" value="KEY75086.1"/>
    <property type="molecule type" value="Genomic_DNA"/>
</dbReference>
<dbReference type="OrthoDB" id="539213at2759"/>
<evidence type="ECO:0000313" key="1">
    <source>
        <dbReference type="EMBL" id="KEY75086.1"/>
    </source>
</evidence>
<dbReference type="InterPro" id="IPR036770">
    <property type="entry name" value="Ankyrin_rpt-contain_sf"/>
</dbReference>
<dbReference type="Gene3D" id="1.25.40.20">
    <property type="entry name" value="Ankyrin repeat-containing domain"/>
    <property type="match status" value="2"/>
</dbReference>
<accession>A0A084BC07</accession>
<evidence type="ECO:0000313" key="2">
    <source>
        <dbReference type="Proteomes" id="UP000028045"/>
    </source>
</evidence>
<keyword evidence="2" id="KW-1185">Reference proteome</keyword>
<dbReference type="Proteomes" id="UP000028045">
    <property type="component" value="Unassembled WGS sequence"/>
</dbReference>
<proteinExistence type="predicted"/>
<organism evidence="1 2">
    <name type="scientific">Stachybotrys chartarum (strain CBS 109288 / IBT 7711)</name>
    <name type="common">Toxic black mold</name>
    <name type="synonym">Stilbospora chartarum</name>
    <dbReference type="NCBI Taxonomy" id="1280523"/>
    <lineage>
        <taxon>Eukaryota</taxon>
        <taxon>Fungi</taxon>
        <taxon>Dikarya</taxon>
        <taxon>Ascomycota</taxon>
        <taxon>Pezizomycotina</taxon>
        <taxon>Sordariomycetes</taxon>
        <taxon>Hypocreomycetidae</taxon>
        <taxon>Hypocreales</taxon>
        <taxon>Stachybotryaceae</taxon>
        <taxon>Stachybotrys</taxon>
    </lineage>
</organism>
<reference evidence="1 2" key="1">
    <citation type="journal article" date="2014" name="BMC Genomics">
        <title>Comparative genome sequencing reveals chemotype-specific gene clusters in the toxigenic black mold Stachybotrys.</title>
        <authorList>
            <person name="Semeiks J."/>
            <person name="Borek D."/>
            <person name="Otwinowski Z."/>
            <person name="Grishin N.V."/>
        </authorList>
    </citation>
    <scope>NUCLEOTIDE SEQUENCE [LARGE SCALE GENOMIC DNA]</scope>
    <source>
        <strain evidence="2">CBS 109288 / IBT 7711</strain>
    </source>
</reference>
<gene>
    <name evidence="1" type="ORF">S7711_10472</name>
</gene>
<sequence length="560" mass="61774">MASSANNQISSQEWELHKETIQKLYSRSRSQQETVGGKEQTAGAIGYVQAELQSKYGLELSVLEIKTKLGSWGFLESDKLDSPRTSAPSPAQASLHDDPEWIMISTLSKLGISTANNIFYPGSLQVGWDSLPSGQLEEHLRSVGIDPPRQGSALDGSNRELIAAVLGSKSQTTAQQKATFQYRFSILTGFFPTENVALSTGDQIFEMDFNRVLINAERLRWTQSCSNEKHSQYFRVGIEAKDGAVVKLLVDRKLVNVNDIVCQFKHKQTPLERAAELGALDIIRCLTPLVHNVNKSFHTGPDCNGDLISLLIKSPCLEYWSRRSTLVAVTASPELMETIDVLLEAGADVSVGYVEDPFKAFTTSDVACRLSSFIKPSEHGRFFKDALETIAIHSEDDDSATQIVKNVMAAWVVSAPCQCLAADSQSTDAVAPAARRRYVKFVKLLNPLVNPSSEDDNYQERVLAAAISSGNKELIDYLLSFGPDLDPPALYADRIINRLVRTTPLAEALRSGDKELVKIFEEAGDFRRLSEGNRFRPVLRVAIETGDLVFLQSLLARAKT</sequence>
<protein>
    <submittedName>
        <fullName evidence="1">Uncharacterized protein</fullName>
    </submittedName>
</protein>
<dbReference type="AlphaFoldDB" id="A0A084BC07"/>
<dbReference type="InterPro" id="IPR002110">
    <property type="entry name" value="Ankyrin_rpt"/>
</dbReference>
<dbReference type="HOGENOM" id="CLU_601546_0_0_1"/>
<dbReference type="SUPFAM" id="SSF48403">
    <property type="entry name" value="Ankyrin repeat"/>
    <property type="match status" value="1"/>
</dbReference>
<dbReference type="SMART" id="SM00248">
    <property type="entry name" value="ANK"/>
    <property type="match status" value="3"/>
</dbReference>